<accession>B0W7A8</accession>
<dbReference type="Proteomes" id="UP000002320">
    <property type="component" value="Unassembled WGS sequence"/>
</dbReference>
<evidence type="ECO:0000313" key="3">
    <source>
        <dbReference type="Proteomes" id="UP000002320"/>
    </source>
</evidence>
<keyword evidence="3" id="KW-1185">Reference proteome</keyword>
<dbReference type="EMBL" id="DS231853">
    <property type="protein sequence ID" value="EDS37823.1"/>
    <property type="molecule type" value="Genomic_DNA"/>
</dbReference>
<gene>
    <name evidence="2" type="primary">6034246</name>
    <name evidence="1" type="ORF">CpipJ_CPIJ003221</name>
</gene>
<organism>
    <name type="scientific">Culex quinquefasciatus</name>
    <name type="common">Southern house mosquito</name>
    <name type="synonym">Culex pungens</name>
    <dbReference type="NCBI Taxonomy" id="7176"/>
    <lineage>
        <taxon>Eukaryota</taxon>
        <taxon>Metazoa</taxon>
        <taxon>Ecdysozoa</taxon>
        <taxon>Arthropoda</taxon>
        <taxon>Hexapoda</taxon>
        <taxon>Insecta</taxon>
        <taxon>Pterygota</taxon>
        <taxon>Neoptera</taxon>
        <taxon>Endopterygota</taxon>
        <taxon>Diptera</taxon>
        <taxon>Nematocera</taxon>
        <taxon>Culicoidea</taxon>
        <taxon>Culicidae</taxon>
        <taxon>Culicinae</taxon>
        <taxon>Culicini</taxon>
        <taxon>Culex</taxon>
        <taxon>Culex</taxon>
    </lineage>
</organism>
<dbReference type="HOGENOM" id="CLU_3208134_0_0_1"/>
<dbReference type="InParanoid" id="B0W7A8"/>
<evidence type="ECO:0000313" key="1">
    <source>
        <dbReference type="EMBL" id="EDS37823.1"/>
    </source>
</evidence>
<dbReference type="KEGG" id="cqu:CpipJ_CPIJ003221"/>
<sequence length="45" mass="4919">MPGAYRTALTKANLRPLFLLLSLSYEMTLHPSPTLCGSSAHDIDD</sequence>
<reference evidence="2" key="2">
    <citation type="submission" date="2020-05" db="UniProtKB">
        <authorList>
            <consortium name="EnsemblMetazoa"/>
        </authorList>
    </citation>
    <scope>IDENTIFICATION</scope>
    <source>
        <strain evidence="2">JHB</strain>
    </source>
</reference>
<dbReference type="EnsemblMetazoa" id="CPIJ003221-RA">
    <property type="protein sequence ID" value="CPIJ003221-PA"/>
    <property type="gene ID" value="CPIJ003221"/>
</dbReference>
<name>B0W7A8_CULQU</name>
<protein>
    <submittedName>
        <fullName evidence="1 2">Uncharacterized protein</fullName>
    </submittedName>
</protein>
<proteinExistence type="predicted"/>
<evidence type="ECO:0000313" key="2">
    <source>
        <dbReference type="EnsemblMetazoa" id="CPIJ003221-PA"/>
    </source>
</evidence>
<dbReference type="VEuPathDB" id="VectorBase:CPIJ003221"/>
<reference evidence="1" key="1">
    <citation type="submission" date="2007-03" db="EMBL/GenBank/DDBJ databases">
        <title>Annotation of Culex pipiens quinquefasciatus.</title>
        <authorList>
            <consortium name="The Broad Institute Genome Sequencing Platform"/>
            <person name="Atkinson P.W."/>
            <person name="Hemingway J."/>
            <person name="Christensen B.M."/>
            <person name="Higgs S."/>
            <person name="Kodira C."/>
            <person name="Hannick L."/>
            <person name="Megy K."/>
            <person name="O'Leary S."/>
            <person name="Pearson M."/>
            <person name="Haas B.J."/>
            <person name="Mauceli E."/>
            <person name="Wortman J.R."/>
            <person name="Lee N.H."/>
            <person name="Guigo R."/>
            <person name="Stanke M."/>
            <person name="Alvarado L."/>
            <person name="Amedeo P."/>
            <person name="Antoine C.H."/>
            <person name="Arensburger P."/>
            <person name="Bidwell S.L."/>
            <person name="Crawford M."/>
            <person name="Camaro F."/>
            <person name="Devon K."/>
            <person name="Engels R."/>
            <person name="Hammond M."/>
            <person name="Howarth C."/>
            <person name="Koehrsen M."/>
            <person name="Lawson D."/>
            <person name="Montgomery P."/>
            <person name="Nene V."/>
            <person name="Nusbaum C."/>
            <person name="Puiu D."/>
            <person name="Romero-Severson J."/>
            <person name="Severson D.W."/>
            <person name="Shumway M."/>
            <person name="Sisk P."/>
            <person name="Stolte C."/>
            <person name="Zeng Q."/>
            <person name="Eisenstadt E."/>
            <person name="Fraser-Liggett C."/>
            <person name="Strausberg R."/>
            <person name="Galagan J."/>
            <person name="Birren B."/>
            <person name="Collins F.H."/>
        </authorList>
    </citation>
    <scope>NUCLEOTIDE SEQUENCE [LARGE SCALE GENOMIC DNA]</scope>
    <source>
        <strain evidence="1">JHB</strain>
    </source>
</reference>
<dbReference type="AlphaFoldDB" id="B0W7A8"/>